<dbReference type="InterPro" id="IPR039425">
    <property type="entry name" value="RNA_pol_sigma-70-like"/>
</dbReference>
<feature type="region of interest" description="Disordered" evidence="6">
    <location>
        <begin position="694"/>
        <end position="713"/>
    </location>
</feature>
<dbReference type="GO" id="GO:0006352">
    <property type="term" value="P:DNA-templated transcription initiation"/>
    <property type="evidence" value="ECO:0007669"/>
    <property type="project" value="InterPro"/>
</dbReference>
<evidence type="ECO:0000256" key="1">
    <source>
        <dbReference type="ARBA" id="ARBA00010641"/>
    </source>
</evidence>
<feature type="region of interest" description="Disordered" evidence="6">
    <location>
        <begin position="552"/>
        <end position="602"/>
    </location>
</feature>
<dbReference type="Pfam" id="PF08281">
    <property type="entry name" value="Sigma70_r4_2"/>
    <property type="match status" value="1"/>
</dbReference>
<dbReference type="SMART" id="SM00060">
    <property type="entry name" value="FN3"/>
    <property type="match status" value="2"/>
</dbReference>
<dbReference type="Gene3D" id="2.60.40.10">
    <property type="entry name" value="Immunoglobulins"/>
    <property type="match status" value="1"/>
</dbReference>
<keyword evidence="4" id="KW-0238">DNA-binding</keyword>
<evidence type="ECO:0000256" key="5">
    <source>
        <dbReference type="ARBA" id="ARBA00023163"/>
    </source>
</evidence>
<dbReference type="NCBIfam" id="TIGR02937">
    <property type="entry name" value="sigma70-ECF"/>
    <property type="match status" value="1"/>
</dbReference>
<evidence type="ECO:0000256" key="6">
    <source>
        <dbReference type="SAM" id="MobiDB-lite"/>
    </source>
</evidence>
<dbReference type="Proteomes" id="UP001163687">
    <property type="component" value="Chromosome"/>
</dbReference>
<dbReference type="InterPro" id="IPR013783">
    <property type="entry name" value="Ig-like_fold"/>
</dbReference>
<dbReference type="InterPro" id="IPR013325">
    <property type="entry name" value="RNA_pol_sigma_r2"/>
</dbReference>
<comment type="similarity">
    <text evidence="1">Belongs to the sigma-70 factor family. ECF subfamily.</text>
</comment>
<dbReference type="SUPFAM" id="SSF49265">
    <property type="entry name" value="Fibronectin type III"/>
    <property type="match status" value="2"/>
</dbReference>
<reference evidence="8" key="1">
    <citation type="submission" date="2022-03" db="EMBL/GenBank/DDBJ databases">
        <title>Complete genome sequence of Caldinitratiruptor microaerophilus.</title>
        <authorList>
            <person name="Mukaiyama R."/>
            <person name="Nishiyama T."/>
            <person name="Ueda K."/>
        </authorList>
    </citation>
    <scope>NUCLEOTIDE SEQUENCE</scope>
    <source>
        <strain evidence="8">JCM 16183</strain>
    </source>
</reference>
<feature type="domain" description="Fibronectin type-III" evidence="7">
    <location>
        <begin position="694"/>
        <end position="798"/>
    </location>
</feature>
<dbReference type="SUPFAM" id="SSF88946">
    <property type="entry name" value="Sigma2 domain of RNA polymerase sigma factors"/>
    <property type="match status" value="1"/>
</dbReference>
<dbReference type="GO" id="GO:0003677">
    <property type="term" value="F:DNA binding"/>
    <property type="evidence" value="ECO:0007669"/>
    <property type="project" value="UniProtKB-KW"/>
</dbReference>
<dbReference type="InterPro" id="IPR036116">
    <property type="entry name" value="FN3_sf"/>
</dbReference>
<dbReference type="InterPro" id="IPR014284">
    <property type="entry name" value="RNA_pol_sigma-70_dom"/>
</dbReference>
<name>A0AA35CJ47_9FIRM</name>
<dbReference type="Gene3D" id="1.10.1740.10">
    <property type="match status" value="1"/>
</dbReference>
<keyword evidence="2" id="KW-0805">Transcription regulation</keyword>
<feature type="compositionally biased region" description="Low complexity" evidence="6">
    <location>
        <begin position="561"/>
        <end position="589"/>
    </location>
</feature>
<proteinExistence type="inferred from homology"/>
<dbReference type="AlphaFoldDB" id="A0AA35CJ47"/>
<keyword evidence="9" id="KW-1185">Reference proteome</keyword>
<evidence type="ECO:0000256" key="3">
    <source>
        <dbReference type="ARBA" id="ARBA00023082"/>
    </source>
</evidence>
<dbReference type="Pfam" id="PF04542">
    <property type="entry name" value="Sigma70_r2"/>
    <property type="match status" value="1"/>
</dbReference>
<evidence type="ECO:0000313" key="8">
    <source>
        <dbReference type="EMBL" id="BDG59323.1"/>
    </source>
</evidence>
<dbReference type="PROSITE" id="PS50853">
    <property type="entry name" value="FN3"/>
    <property type="match status" value="1"/>
</dbReference>
<dbReference type="InterPro" id="IPR036388">
    <property type="entry name" value="WH-like_DNA-bd_sf"/>
</dbReference>
<evidence type="ECO:0000313" key="9">
    <source>
        <dbReference type="Proteomes" id="UP001163687"/>
    </source>
</evidence>
<dbReference type="InterPro" id="IPR007627">
    <property type="entry name" value="RNA_pol_sigma70_r2"/>
</dbReference>
<dbReference type="InterPro" id="IPR013324">
    <property type="entry name" value="RNA_pol_sigma_r3/r4-like"/>
</dbReference>
<gene>
    <name evidence="8" type="ORF">caldi_04130</name>
</gene>
<dbReference type="EMBL" id="AP025628">
    <property type="protein sequence ID" value="BDG59323.1"/>
    <property type="molecule type" value="Genomic_DNA"/>
</dbReference>
<protein>
    <recommendedName>
        <fullName evidence="7">Fibronectin type-III domain-containing protein</fullName>
    </recommendedName>
</protein>
<dbReference type="InterPro" id="IPR003961">
    <property type="entry name" value="FN3_dom"/>
</dbReference>
<organism evidence="8 9">
    <name type="scientific">Caldinitratiruptor microaerophilus</name>
    <dbReference type="NCBI Taxonomy" id="671077"/>
    <lineage>
        <taxon>Bacteria</taxon>
        <taxon>Bacillati</taxon>
        <taxon>Bacillota</taxon>
        <taxon>Clostridia</taxon>
        <taxon>Eubacteriales</taxon>
        <taxon>Symbiobacteriaceae</taxon>
        <taxon>Caldinitratiruptor</taxon>
    </lineage>
</organism>
<keyword evidence="5" id="KW-0804">Transcription</keyword>
<accession>A0AA35CJ47</accession>
<dbReference type="GO" id="GO:0016987">
    <property type="term" value="F:sigma factor activity"/>
    <property type="evidence" value="ECO:0007669"/>
    <property type="project" value="UniProtKB-KW"/>
</dbReference>
<dbReference type="RefSeq" id="WP_264843452.1">
    <property type="nucleotide sequence ID" value="NZ_AP025628.1"/>
</dbReference>
<evidence type="ECO:0000259" key="7">
    <source>
        <dbReference type="PROSITE" id="PS50853"/>
    </source>
</evidence>
<evidence type="ECO:0000256" key="4">
    <source>
        <dbReference type="ARBA" id="ARBA00023125"/>
    </source>
</evidence>
<feature type="compositionally biased region" description="Pro residues" evidence="6">
    <location>
        <begin position="331"/>
        <end position="340"/>
    </location>
</feature>
<dbReference type="KEGG" id="cmic:caldi_04130"/>
<dbReference type="PANTHER" id="PTHR43133">
    <property type="entry name" value="RNA POLYMERASE ECF-TYPE SIGMA FACTO"/>
    <property type="match status" value="1"/>
</dbReference>
<dbReference type="Gene3D" id="1.10.10.10">
    <property type="entry name" value="Winged helix-like DNA-binding domain superfamily/Winged helix DNA-binding domain"/>
    <property type="match status" value="1"/>
</dbReference>
<dbReference type="SUPFAM" id="SSF88659">
    <property type="entry name" value="Sigma3 and sigma4 domains of RNA polymerase sigma factors"/>
    <property type="match status" value="1"/>
</dbReference>
<dbReference type="PANTHER" id="PTHR43133:SF8">
    <property type="entry name" value="RNA POLYMERASE SIGMA FACTOR HI_1459-RELATED"/>
    <property type="match status" value="1"/>
</dbReference>
<dbReference type="InterPro" id="IPR013249">
    <property type="entry name" value="RNA_pol_sigma70_r4_t2"/>
</dbReference>
<sequence length="805" mass="83438">MAQEPHGDEELAARAGAGDRQAVEALFHRYFDRVYDLALGMLRDPDAAGDVAQATFVKAMERLRSGPPPRGFRAWLYAIARNTAIDELRGRRRRLPWPGVSTEEGETLDYEPPAPAAWAEPEQVVADRETAALVWEAAAGLSPDDRLLLDLHLRKGLEPGEIARVLGARPGSVYTRLSRLRDALEESVSALILYRRGRGRCRELEALVARYGGETLTPVLRKAVNRHLENCGVCRESRRRFVAAGALFGAVPLFVAPARVRASALSSALSAAGGTGPGGVRGSRGHLSASARIGLGAAAAAAVGLAGWAVAGRLEGRPASSPTVSAAPVRTGPPPAPPSSGAPAAMSSGAAGRLEIAAFRLVGTGPEPAEVTGSREVTVEAMATGADAWLVAEGAAEAPDPGDPRWAPTVPDHFLLSPGDGAKTVYLWIRDGAGHVAGAQARLFLDTAPPPAPTALRSPSHEAGRESAENVVTVTWQAPGDPPPASGLAGYASRWDNPGEALPGEVNLGPGATRAVSPPLRPGRWYFLIQAVDRAGNRSPVARAGPFVIVAGSPSPPPADAGPVPEGDAAQAPEEGAAPSAARPGSAVRPDPEPPPPPVIDRFVLRDPDRGTAGLTGSLRASVSLRVSGTVRGWLVAEDRPEAPAPEDPDWAAAAPETVVLSPGEGRRTVYAWVLGEGGAVVGERTTIVVDTVPPGPVQELGSPTHRPGAVSQAERVRVTWAPATDETPGSGVAGYVVRWLDGKGNVLGKELLPVTALEAESPPLSPGVDCYVEVWAVDRAGHRGPAARLGPFLVAAADSTAAQP</sequence>
<evidence type="ECO:0000256" key="2">
    <source>
        <dbReference type="ARBA" id="ARBA00023015"/>
    </source>
</evidence>
<keyword evidence="3" id="KW-0731">Sigma factor</keyword>
<feature type="region of interest" description="Disordered" evidence="6">
    <location>
        <begin position="317"/>
        <end position="347"/>
    </location>
</feature>